<reference evidence="1" key="1">
    <citation type="journal article" date="2014" name="Int. J. Syst. Evol. Microbiol.">
        <title>Complete genome sequence of Corynebacterium casei LMG S-19264T (=DSM 44701T), isolated from a smear-ripened cheese.</title>
        <authorList>
            <consortium name="US DOE Joint Genome Institute (JGI-PGF)"/>
            <person name="Walter F."/>
            <person name="Albersmeier A."/>
            <person name="Kalinowski J."/>
            <person name="Ruckert C."/>
        </authorList>
    </citation>
    <scope>NUCLEOTIDE SEQUENCE</scope>
    <source>
        <strain evidence="1">KCTC 12719</strain>
    </source>
</reference>
<evidence type="ECO:0008006" key="3">
    <source>
        <dbReference type="Google" id="ProtNLM"/>
    </source>
</evidence>
<proteinExistence type="predicted"/>
<evidence type="ECO:0000313" key="1">
    <source>
        <dbReference type="EMBL" id="GHA47486.1"/>
    </source>
</evidence>
<dbReference type="Pfam" id="PF13155">
    <property type="entry name" value="Toprim_2"/>
    <property type="match status" value="1"/>
</dbReference>
<organism evidence="1 2">
    <name type="scientific">Salinimicrobium marinum</name>
    <dbReference type="NCBI Taxonomy" id="680283"/>
    <lineage>
        <taxon>Bacteria</taxon>
        <taxon>Pseudomonadati</taxon>
        <taxon>Bacteroidota</taxon>
        <taxon>Flavobacteriia</taxon>
        <taxon>Flavobacteriales</taxon>
        <taxon>Flavobacteriaceae</taxon>
        <taxon>Salinimicrobium</taxon>
    </lineage>
</organism>
<protein>
    <recommendedName>
        <fullName evidence="3">Toprim domain-containing protein</fullName>
    </recommendedName>
</protein>
<comment type="caution">
    <text evidence="1">The sequence shown here is derived from an EMBL/GenBank/DDBJ whole genome shotgun (WGS) entry which is preliminary data.</text>
</comment>
<dbReference type="SUPFAM" id="SSF56731">
    <property type="entry name" value="DNA primase core"/>
    <property type="match status" value="1"/>
</dbReference>
<dbReference type="Gene3D" id="3.40.1360.10">
    <property type="match status" value="1"/>
</dbReference>
<keyword evidence="2" id="KW-1185">Reference proteome</keyword>
<name>A0A918W247_9FLAO</name>
<gene>
    <name evidence="1" type="ORF">GCM10007103_30530</name>
</gene>
<dbReference type="EMBL" id="BMXB01000017">
    <property type="protein sequence ID" value="GHA47486.1"/>
    <property type="molecule type" value="Genomic_DNA"/>
</dbReference>
<sequence>MFDFLSLVVMEEDLVNASDVIILNSLGFAHKIRKYLSNYKHIRLYLDNDPAGNKATDMLIDLFDSATDERHSYCGFKDLNEKLINSKSNETC</sequence>
<dbReference type="Proteomes" id="UP000610456">
    <property type="component" value="Unassembled WGS sequence"/>
</dbReference>
<accession>A0A918W247</accession>
<evidence type="ECO:0000313" key="2">
    <source>
        <dbReference type="Proteomes" id="UP000610456"/>
    </source>
</evidence>
<reference evidence="1" key="2">
    <citation type="submission" date="2020-09" db="EMBL/GenBank/DDBJ databases">
        <authorList>
            <person name="Sun Q."/>
            <person name="Kim S."/>
        </authorList>
    </citation>
    <scope>NUCLEOTIDE SEQUENCE</scope>
    <source>
        <strain evidence="1">KCTC 12719</strain>
    </source>
</reference>
<dbReference type="AlphaFoldDB" id="A0A918W247"/>